<dbReference type="Pfam" id="PF13472">
    <property type="entry name" value="Lipase_GDSL_2"/>
    <property type="match status" value="1"/>
</dbReference>
<reference evidence="2 3" key="1">
    <citation type="submission" date="2016-12" db="EMBL/GenBank/DDBJ databases">
        <authorList>
            <person name="Song W.-J."/>
            <person name="Kurnit D.M."/>
        </authorList>
    </citation>
    <scope>NUCLEOTIDE SEQUENCE [LARGE SCALE GENOMIC DNA]</scope>
    <source>
        <strain evidence="2 3">175</strain>
    </source>
</reference>
<dbReference type="SUPFAM" id="SSF52266">
    <property type="entry name" value="SGNH hydrolase"/>
    <property type="match status" value="1"/>
</dbReference>
<gene>
    <name evidence="2" type="ORF">SAMN02949497_2723</name>
</gene>
<protein>
    <submittedName>
        <fullName evidence="2">Lysophospholipase L1</fullName>
    </submittedName>
</protein>
<accession>A0A1Y6CYQ7</accession>
<dbReference type="CDD" id="cd01822">
    <property type="entry name" value="Lysophospholipase_L1_like"/>
    <property type="match status" value="1"/>
</dbReference>
<proteinExistence type="predicted"/>
<keyword evidence="3" id="KW-1185">Reference proteome</keyword>
<dbReference type="STRING" id="1760988.SAMN02949497_2723"/>
<dbReference type="OrthoDB" id="9786188at2"/>
<feature type="domain" description="SGNH hydrolase-type esterase" evidence="1">
    <location>
        <begin position="36"/>
        <end position="187"/>
    </location>
</feature>
<dbReference type="InterPro" id="IPR051532">
    <property type="entry name" value="Ester_Hydrolysis_Enzymes"/>
</dbReference>
<dbReference type="Proteomes" id="UP000192923">
    <property type="component" value="Unassembled WGS sequence"/>
</dbReference>
<dbReference type="RefSeq" id="WP_085213519.1">
    <property type="nucleotide sequence ID" value="NZ_FXAM01000001.1"/>
</dbReference>
<dbReference type="Gene3D" id="3.40.50.1110">
    <property type="entry name" value="SGNH hydrolase"/>
    <property type="match status" value="1"/>
</dbReference>
<dbReference type="InterPro" id="IPR013830">
    <property type="entry name" value="SGNH_hydro"/>
</dbReference>
<dbReference type="GO" id="GO:0004622">
    <property type="term" value="F:phosphatidylcholine lysophospholipase activity"/>
    <property type="evidence" value="ECO:0007669"/>
    <property type="project" value="TreeGrafter"/>
</dbReference>
<dbReference type="EMBL" id="FXAM01000001">
    <property type="protein sequence ID" value="SMF95360.1"/>
    <property type="molecule type" value="Genomic_DNA"/>
</dbReference>
<evidence type="ECO:0000313" key="2">
    <source>
        <dbReference type="EMBL" id="SMF95360.1"/>
    </source>
</evidence>
<organism evidence="2 3">
    <name type="scientific">Methylomagnum ishizawai</name>
    <dbReference type="NCBI Taxonomy" id="1760988"/>
    <lineage>
        <taxon>Bacteria</taxon>
        <taxon>Pseudomonadati</taxon>
        <taxon>Pseudomonadota</taxon>
        <taxon>Gammaproteobacteria</taxon>
        <taxon>Methylococcales</taxon>
        <taxon>Methylococcaceae</taxon>
        <taxon>Methylomagnum</taxon>
    </lineage>
</organism>
<dbReference type="InterPro" id="IPR036514">
    <property type="entry name" value="SGNH_hydro_sf"/>
</dbReference>
<evidence type="ECO:0000313" key="3">
    <source>
        <dbReference type="Proteomes" id="UP000192923"/>
    </source>
</evidence>
<name>A0A1Y6CYQ7_9GAMM</name>
<dbReference type="PANTHER" id="PTHR30383">
    <property type="entry name" value="THIOESTERASE 1/PROTEASE 1/LYSOPHOSPHOLIPASE L1"/>
    <property type="match status" value="1"/>
</dbReference>
<dbReference type="PANTHER" id="PTHR30383:SF5">
    <property type="entry name" value="SGNH HYDROLASE-TYPE ESTERASE DOMAIN-CONTAINING PROTEIN"/>
    <property type="match status" value="1"/>
</dbReference>
<sequence length="202" mass="21105">MRGFLNIGLCLFLLCLWGCGPSAKLPPLPGEAKVLAFGDSLTYGTGAGSGQSYPDVLGGMIGRDIINAGIPGETSAEGLARLPELLDEYQPALLLLCHGGNDFLRNLGEKGAEDNVRAMVKLARERGVDVVLIAVPSFGLTLSPPDLYERIAGELGLPIETDTLSRIIRDPGLKSDSVHPNAAGYKLLAEAVAGRLKAAGAI</sequence>
<dbReference type="AlphaFoldDB" id="A0A1Y6CYQ7"/>
<evidence type="ECO:0000259" key="1">
    <source>
        <dbReference type="Pfam" id="PF13472"/>
    </source>
</evidence>